<evidence type="ECO:0000256" key="4">
    <source>
        <dbReference type="ARBA" id="ARBA00022432"/>
    </source>
</evidence>
<evidence type="ECO:0000256" key="3">
    <source>
        <dbReference type="ARBA" id="ARBA00008636"/>
    </source>
</evidence>
<dbReference type="EMBL" id="FQZV01000003">
    <property type="protein sequence ID" value="SHI50710.1"/>
    <property type="molecule type" value="Genomic_DNA"/>
</dbReference>
<comment type="cofactor">
    <cofactor evidence="1 11">
        <name>[4Fe-4S] cluster</name>
        <dbReference type="ChEBI" id="CHEBI:49883"/>
    </cofactor>
</comment>
<accession>A0A1M6BPI2</accession>
<keyword evidence="6 11" id="KW-0479">Metal-binding</keyword>
<dbReference type="RefSeq" id="WP_110939501.1">
    <property type="nucleotide sequence ID" value="NZ_FQZV01000003.1"/>
</dbReference>
<evidence type="ECO:0000256" key="1">
    <source>
        <dbReference type="ARBA" id="ARBA00001966"/>
    </source>
</evidence>
<evidence type="ECO:0000256" key="2">
    <source>
        <dbReference type="ARBA" id="ARBA00004742"/>
    </source>
</evidence>
<dbReference type="InterPro" id="IPR005130">
    <property type="entry name" value="Ser_deHydtase-like_asu"/>
</dbReference>
<evidence type="ECO:0000259" key="12">
    <source>
        <dbReference type="Pfam" id="PF03313"/>
    </source>
</evidence>
<comment type="catalytic activity">
    <reaction evidence="10 11">
        <text>L-serine = pyruvate + NH4(+)</text>
        <dbReference type="Rhea" id="RHEA:19169"/>
        <dbReference type="ChEBI" id="CHEBI:15361"/>
        <dbReference type="ChEBI" id="CHEBI:28938"/>
        <dbReference type="ChEBI" id="CHEBI:33384"/>
        <dbReference type="EC" id="4.3.1.17"/>
    </reaction>
</comment>
<dbReference type="Proteomes" id="UP000184536">
    <property type="component" value="Unassembled WGS sequence"/>
</dbReference>
<dbReference type="GO" id="GO:0051539">
    <property type="term" value="F:4 iron, 4 sulfur cluster binding"/>
    <property type="evidence" value="ECO:0007669"/>
    <property type="project" value="UniProtKB-UniRule"/>
</dbReference>
<comment type="similarity">
    <text evidence="3 11">Belongs to the iron-sulfur dependent L-serine dehydratase family.</text>
</comment>
<evidence type="ECO:0000256" key="5">
    <source>
        <dbReference type="ARBA" id="ARBA00022485"/>
    </source>
</evidence>
<dbReference type="GO" id="GO:0006094">
    <property type="term" value="P:gluconeogenesis"/>
    <property type="evidence" value="ECO:0007669"/>
    <property type="project" value="UniProtKB-KW"/>
</dbReference>
<dbReference type="Pfam" id="PF03313">
    <property type="entry name" value="SDH_alpha"/>
    <property type="match status" value="1"/>
</dbReference>
<sequence length="296" mass="31159">MSFEFNNGRECIELCKQHDKQIWEVMLERESFISGKEKSEIENYMMGNLQIMKSAVRKGLFEEVKSVSGLVGGDAKKLRERYESQKTLSGYRMNKAVASAMAVLEVNAAMGQIVAAPTAGSSGILPGVLLSVAEAFELSDEEAVKGLITASAIGYIITRNATVAGAEGGCQAETGAAAAMTAAAIVELMGGSPQQAFHAAAITIKNILGLVCDPIAGLVEAPCVKRNAIGAANALISADLALAGVESIIPFDEVVEAMYRVGRAMPCELRETALGGLAATPTGLEIQKRIFGDKKE</sequence>
<gene>
    <name evidence="13" type="ORF">SAMN02745975_00014</name>
</gene>
<keyword evidence="8 11" id="KW-0411">Iron-sulfur</keyword>
<dbReference type="GO" id="GO:0046872">
    <property type="term" value="F:metal ion binding"/>
    <property type="evidence" value="ECO:0007669"/>
    <property type="project" value="UniProtKB-KW"/>
</dbReference>
<dbReference type="PANTHER" id="PTHR30182:SF1">
    <property type="entry name" value="L-SERINE DEHYDRATASE 1"/>
    <property type="match status" value="1"/>
</dbReference>
<evidence type="ECO:0000256" key="6">
    <source>
        <dbReference type="ARBA" id="ARBA00022723"/>
    </source>
</evidence>
<evidence type="ECO:0000256" key="11">
    <source>
        <dbReference type="RuleBase" id="RU366059"/>
    </source>
</evidence>
<comment type="pathway">
    <text evidence="2">Carbohydrate biosynthesis; gluconeogenesis.</text>
</comment>
<keyword evidence="14" id="KW-1185">Reference proteome</keyword>
<dbReference type="InterPro" id="IPR051318">
    <property type="entry name" value="Fe-S_L-Ser"/>
</dbReference>
<proteinExistence type="inferred from homology"/>
<dbReference type="NCBIfam" id="TIGR00718">
    <property type="entry name" value="sda_alpha"/>
    <property type="match status" value="1"/>
</dbReference>
<organism evidence="13 14">
    <name type="scientific">Geosporobacter subterraneus DSM 17957</name>
    <dbReference type="NCBI Taxonomy" id="1121919"/>
    <lineage>
        <taxon>Bacteria</taxon>
        <taxon>Bacillati</taxon>
        <taxon>Bacillota</taxon>
        <taxon>Clostridia</taxon>
        <taxon>Peptostreptococcales</taxon>
        <taxon>Thermotaleaceae</taxon>
        <taxon>Geosporobacter</taxon>
    </lineage>
</organism>
<dbReference type="EC" id="4.3.1.17" evidence="11"/>
<evidence type="ECO:0000256" key="8">
    <source>
        <dbReference type="ARBA" id="ARBA00023014"/>
    </source>
</evidence>
<dbReference type="PANTHER" id="PTHR30182">
    <property type="entry name" value="L-SERINE DEHYDRATASE"/>
    <property type="match status" value="1"/>
</dbReference>
<name>A0A1M6BPI2_9FIRM</name>
<keyword evidence="7 11" id="KW-0408">Iron</keyword>
<dbReference type="STRING" id="1121919.SAMN02745975_00014"/>
<evidence type="ECO:0000313" key="13">
    <source>
        <dbReference type="EMBL" id="SHI50710.1"/>
    </source>
</evidence>
<keyword evidence="5 11" id="KW-0004">4Fe-4S</keyword>
<dbReference type="OrthoDB" id="9805537at2"/>
<dbReference type="InterPro" id="IPR004642">
    <property type="entry name" value="Ser_deHydtase_asu"/>
</dbReference>
<reference evidence="14" key="1">
    <citation type="submission" date="2016-11" db="EMBL/GenBank/DDBJ databases">
        <authorList>
            <person name="Varghese N."/>
            <person name="Submissions S."/>
        </authorList>
    </citation>
    <scope>NUCLEOTIDE SEQUENCE [LARGE SCALE GENOMIC DNA]</scope>
    <source>
        <strain evidence="14">DSM 17957</strain>
    </source>
</reference>
<evidence type="ECO:0000313" key="14">
    <source>
        <dbReference type="Proteomes" id="UP000184536"/>
    </source>
</evidence>
<protein>
    <recommendedName>
        <fullName evidence="11">L-serine dehydratase</fullName>
        <ecNumber evidence="11">4.3.1.17</ecNumber>
    </recommendedName>
</protein>
<evidence type="ECO:0000256" key="9">
    <source>
        <dbReference type="ARBA" id="ARBA00023239"/>
    </source>
</evidence>
<dbReference type="GO" id="GO:0003941">
    <property type="term" value="F:L-serine ammonia-lyase activity"/>
    <property type="evidence" value="ECO:0007669"/>
    <property type="project" value="UniProtKB-UniRule"/>
</dbReference>
<evidence type="ECO:0000256" key="7">
    <source>
        <dbReference type="ARBA" id="ARBA00023004"/>
    </source>
</evidence>
<keyword evidence="9 11" id="KW-0456">Lyase</keyword>
<keyword evidence="4 11" id="KW-0312">Gluconeogenesis</keyword>
<feature type="domain" description="Serine dehydratase-like alpha subunit" evidence="12">
    <location>
        <begin position="18"/>
        <end position="278"/>
    </location>
</feature>
<evidence type="ECO:0000256" key="10">
    <source>
        <dbReference type="ARBA" id="ARBA00049406"/>
    </source>
</evidence>
<dbReference type="AlphaFoldDB" id="A0A1M6BPI2"/>